<evidence type="ECO:0000313" key="4">
    <source>
        <dbReference type="Proteomes" id="UP001519460"/>
    </source>
</evidence>
<dbReference type="EMBL" id="JACVVK020000684">
    <property type="protein sequence ID" value="KAK7456508.1"/>
    <property type="molecule type" value="Genomic_DNA"/>
</dbReference>
<comment type="similarity">
    <text evidence="1">Belongs to the glycosyltransferase 10 family.</text>
</comment>
<comment type="subcellular location">
    <subcellularLocation>
        <location evidence="1">Golgi apparatus</location>
        <location evidence="1">Golgi stack membrane</location>
        <topology evidence="1">Single-pass type II membrane protein</topology>
    </subcellularLocation>
</comment>
<dbReference type="GO" id="GO:0032580">
    <property type="term" value="C:Golgi cisterna membrane"/>
    <property type="evidence" value="ECO:0007669"/>
    <property type="project" value="UniProtKB-SubCell"/>
</dbReference>
<comment type="caution">
    <text evidence="3">The sequence shown here is derived from an EMBL/GenBank/DDBJ whole genome shotgun (WGS) entry which is preliminary data.</text>
</comment>
<evidence type="ECO:0000256" key="1">
    <source>
        <dbReference type="RuleBase" id="RU003832"/>
    </source>
</evidence>
<name>A0ABD0J3D0_9CAEN</name>
<dbReference type="Proteomes" id="UP001519460">
    <property type="component" value="Unassembled WGS sequence"/>
</dbReference>
<sequence>MPDNNSVILVDDFDSPKELADFIKYLDENDEDWPHIDWTSLYWNDLDRARAALRMVQEGERDTTKFEKYHREEMAKLRRRN</sequence>
<dbReference type="AlphaFoldDB" id="A0ABD0J3D0"/>
<accession>A0ABD0J3D0</accession>
<organism evidence="3 4">
    <name type="scientific">Batillaria attramentaria</name>
    <dbReference type="NCBI Taxonomy" id="370345"/>
    <lineage>
        <taxon>Eukaryota</taxon>
        <taxon>Metazoa</taxon>
        <taxon>Spiralia</taxon>
        <taxon>Lophotrochozoa</taxon>
        <taxon>Mollusca</taxon>
        <taxon>Gastropoda</taxon>
        <taxon>Caenogastropoda</taxon>
        <taxon>Sorbeoconcha</taxon>
        <taxon>Cerithioidea</taxon>
        <taxon>Batillariidae</taxon>
        <taxon>Batillaria</taxon>
    </lineage>
</organism>
<evidence type="ECO:0000259" key="2">
    <source>
        <dbReference type="Pfam" id="PF00852"/>
    </source>
</evidence>
<gene>
    <name evidence="3" type="ORF">BaRGS_00039364</name>
</gene>
<dbReference type="GO" id="GO:0016757">
    <property type="term" value="F:glycosyltransferase activity"/>
    <property type="evidence" value="ECO:0007669"/>
    <property type="project" value="UniProtKB-UniRule"/>
</dbReference>
<dbReference type="Gene3D" id="3.40.50.11660">
    <property type="entry name" value="Glycosyl transferase family 10, C-terminal domain"/>
    <property type="match status" value="1"/>
</dbReference>
<dbReference type="Pfam" id="PF00852">
    <property type="entry name" value="Glyco_transf_10"/>
    <property type="match status" value="1"/>
</dbReference>
<keyword evidence="1" id="KW-0472">Membrane</keyword>
<keyword evidence="1" id="KW-0812">Transmembrane</keyword>
<dbReference type="EC" id="2.4.1.-" evidence="1"/>
<keyword evidence="1" id="KW-0333">Golgi apparatus</keyword>
<keyword evidence="1" id="KW-0328">Glycosyltransferase</keyword>
<keyword evidence="4" id="KW-1185">Reference proteome</keyword>
<dbReference type="InterPro" id="IPR038577">
    <property type="entry name" value="GT10-like_C_sf"/>
</dbReference>
<dbReference type="InterPro" id="IPR055270">
    <property type="entry name" value="Glyco_tran_10_C"/>
</dbReference>
<reference evidence="3 4" key="1">
    <citation type="journal article" date="2023" name="Sci. Data">
        <title>Genome assembly of the Korean intertidal mud-creeper Batillaria attramentaria.</title>
        <authorList>
            <person name="Patra A.K."/>
            <person name="Ho P.T."/>
            <person name="Jun S."/>
            <person name="Lee S.J."/>
            <person name="Kim Y."/>
            <person name="Won Y.J."/>
        </authorList>
    </citation>
    <scope>NUCLEOTIDE SEQUENCE [LARGE SCALE GENOMIC DNA]</scope>
    <source>
        <strain evidence="3">Wonlab-2016</strain>
    </source>
</reference>
<dbReference type="SUPFAM" id="SSF53756">
    <property type="entry name" value="UDP-Glycosyltransferase/glycogen phosphorylase"/>
    <property type="match status" value="1"/>
</dbReference>
<feature type="domain" description="Fucosyltransferase C-terminal" evidence="2">
    <location>
        <begin position="4"/>
        <end position="41"/>
    </location>
</feature>
<protein>
    <recommendedName>
        <fullName evidence="1">Fucosyltransferase</fullName>
        <ecNumber evidence="1">2.4.1.-</ecNumber>
    </recommendedName>
</protein>
<proteinExistence type="inferred from homology"/>
<evidence type="ECO:0000313" key="3">
    <source>
        <dbReference type="EMBL" id="KAK7456508.1"/>
    </source>
</evidence>
<keyword evidence="1" id="KW-0808">Transferase</keyword>